<dbReference type="Gene3D" id="2.30.30.140">
    <property type="match status" value="1"/>
</dbReference>
<dbReference type="InterPro" id="IPR016177">
    <property type="entry name" value="DNA-bd_dom_sf"/>
</dbReference>
<dbReference type="Gene3D" id="3.30.890.10">
    <property type="entry name" value="Methyl-cpg-binding Protein 2, Chain A"/>
    <property type="match status" value="1"/>
</dbReference>
<evidence type="ECO:0000259" key="2">
    <source>
        <dbReference type="PROSITE" id="PS50982"/>
    </source>
</evidence>
<keyword evidence="4" id="KW-1185">Reference proteome</keyword>
<dbReference type="CDD" id="cd04508">
    <property type="entry name" value="Tudor_SF"/>
    <property type="match status" value="1"/>
</dbReference>
<organism evidence="3 4">
    <name type="scientific">Cyclostephanos tholiformis</name>
    <dbReference type="NCBI Taxonomy" id="382380"/>
    <lineage>
        <taxon>Eukaryota</taxon>
        <taxon>Sar</taxon>
        <taxon>Stramenopiles</taxon>
        <taxon>Ochrophyta</taxon>
        <taxon>Bacillariophyta</taxon>
        <taxon>Coscinodiscophyceae</taxon>
        <taxon>Thalassiosirophycidae</taxon>
        <taxon>Stephanodiscales</taxon>
        <taxon>Stephanodiscaceae</taxon>
        <taxon>Cyclostephanos</taxon>
    </lineage>
</organism>
<feature type="region of interest" description="Disordered" evidence="1">
    <location>
        <begin position="98"/>
        <end position="187"/>
    </location>
</feature>
<dbReference type="InterPro" id="IPR001739">
    <property type="entry name" value="Methyl_CpG_DNA-bd"/>
</dbReference>
<dbReference type="SUPFAM" id="SSF54171">
    <property type="entry name" value="DNA-binding domain"/>
    <property type="match status" value="1"/>
</dbReference>
<proteinExistence type="predicted"/>
<accession>A0ABD3R4I9</accession>
<protein>
    <recommendedName>
        <fullName evidence="2">MBD domain-containing protein</fullName>
    </recommendedName>
</protein>
<dbReference type="EMBL" id="JALLPB020000596">
    <property type="protein sequence ID" value="KAL3807708.1"/>
    <property type="molecule type" value="Genomic_DNA"/>
</dbReference>
<comment type="caution">
    <text evidence="3">The sequence shown here is derived from an EMBL/GenBank/DDBJ whole genome shotgun (WGS) entry which is preliminary data.</text>
</comment>
<evidence type="ECO:0000256" key="1">
    <source>
        <dbReference type="SAM" id="MobiDB-lite"/>
    </source>
</evidence>
<name>A0ABD3R4I9_9STRA</name>
<feature type="compositionally biased region" description="Low complexity" evidence="1">
    <location>
        <begin position="152"/>
        <end position="165"/>
    </location>
</feature>
<feature type="domain" description="MBD" evidence="2">
    <location>
        <begin position="295"/>
        <end position="371"/>
    </location>
</feature>
<reference evidence="3 4" key="1">
    <citation type="submission" date="2024-10" db="EMBL/GenBank/DDBJ databases">
        <title>Updated reference genomes for cyclostephanoid diatoms.</title>
        <authorList>
            <person name="Roberts W.R."/>
            <person name="Alverson A.J."/>
        </authorList>
    </citation>
    <scope>NUCLEOTIDE SEQUENCE [LARGE SCALE GENOMIC DNA]</scope>
    <source>
        <strain evidence="3 4">AJA228-03</strain>
    </source>
</reference>
<gene>
    <name evidence="3" type="ORF">ACHAXA_003535</name>
</gene>
<dbReference type="AlphaFoldDB" id="A0ABD3R4I9"/>
<evidence type="ECO:0000313" key="3">
    <source>
        <dbReference type="EMBL" id="KAL3807708.1"/>
    </source>
</evidence>
<evidence type="ECO:0000313" key="4">
    <source>
        <dbReference type="Proteomes" id="UP001530377"/>
    </source>
</evidence>
<dbReference type="Proteomes" id="UP001530377">
    <property type="component" value="Unassembled WGS sequence"/>
</dbReference>
<sequence>MKSIEDYYVMYKSDYLLSDAGGIRKKWLGVRNKLDKKSIDKWANLIGENFPKNIYVLDALRAYDVWTVCCKGARTSHEDLNLPEEWAFPNPIGICEPVHVSGDDHRSHQSSSRNKNARKYKSLNSQDQALPSAHRKPSNGIPPALDWAWNDRMASQSPARSQARAEAVEESEQITDETRGSNRERISNKRYEDNLKPECEGSIGPSDDEGGDAIADANSMNGNGSGSGCDQIAQPNTRYDAIPSPSSKSCEDHINIETAKNIDLVDELVANYARKTGSKAERNARSHPKISARDFNHSASHAEGFPSNWELRLIPRQYPPSKGPTADKFWYSPIMKYRFRSKKEVNKYLECLKSVNGDEVKAIYMFHGCGWEETCRSITRDTPSALESSLHMKVSPLKVVEFIEPSRLLTRIEEEIDTENEDAKHESRKRADCDTDVLTNVYSKPIIKKGERVYACWKGRNRLGRGWFPGRVWDVKEITPGEYGPERKYDVLYDDGDTESNMDEIWVMKKDEYELGVMKPEEQWIGVTNVTFPKSKDQYAKLIGWYKLTCDGAHQVYSSLGDALRSHDKHVIDTKGLGNISVNELNFPQEHGVV</sequence>
<dbReference type="PROSITE" id="PS50982">
    <property type="entry name" value="MBD"/>
    <property type="match status" value="1"/>
</dbReference>
<feature type="compositionally biased region" description="Basic and acidic residues" evidence="1">
    <location>
        <begin position="176"/>
        <end position="187"/>
    </location>
</feature>